<keyword evidence="7" id="KW-1185">Reference proteome</keyword>
<dbReference type="GO" id="GO:0003677">
    <property type="term" value="F:DNA binding"/>
    <property type="evidence" value="ECO:0007669"/>
    <property type="project" value="InterPro"/>
</dbReference>
<evidence type="ECO:0000313" key="5">
    <source>
        <dbReference type="EMBL" id="ESO11643.1"/>
    </source>
</evidence>
<dbReference type="PANTHER" id="PTHR10416:SF0">
    <property type="entry name" value="DNA POLYMERASE DELTA SUBUNIT 2"/>
    <property type="match status" value="1"/>
</dbReference>
<dbReference type="EnsemblMetazoa" id="HelroT71825">
    <property type="protein sequence ID" value="HelroP71825"/>
    <property type="gene ID" value="HelroG71825"/>
</dbReference>
<dbReference type="EMBL" id="KB095812">
    <property type="protein sequence ID" value="ESO11643.1"/>
    <property type="molecule type" value="Genomic_DNA"/>
</dbReference>
<evidence type="ECO:0000313" key="6">
    <source>
        <dbReference type="EnsemblMetazoa" id="HelroP71825"/>
    </source>
</evidence>
<evidence type="ECO:0000256" key="2">
    <source>
        <dbReference type="ARBA" id="ARBA00022705"/>
    </source>
</evidence>
<reference evidence="6" key="3">
    <citation type="submission" date="2015-06" db="UniProtKB">
        <authorList>
            <consortium name="EnsemblMetazoa"/>
        </authorList>
    </citation>
    <scope>IDENTIFICATION</scope>
</reference>
<dbReference type="OrthoDB" id="3763at2759"/>
<dbReference type="InterPro" id="IPR024826">
    <property type="entry name" value="DNA_pol_delta/II_ssu"/>
</dbReference>
<comment type="similarity">
    <text evidence="1">Belongs to the DNA polymerase delta/II small subunit family.</text>
</comment>
<evidence type="ECO:0000259" key="3">
    <source>
        <dbReference type="Pfam" id="PF04042"/>
    </source>
</evidence>
<dbReference type="FunCoup" id="T1G0S0">
    <property type="interactions" value="866"/>
</dbReference>
<reference evidence="5 7" key="2">
    <citation type="journal article" date="2013" name="Nature">
        <title>Insights into bilaterian evolution from three spiralian genomes.</title>
        <authorList>
            <person name="Simakov O."/>
            <person name="Marletaz F."/>
            <person name="Cho S.J."/>
            <person name="Edsinger-Gonzales E."/>
            <person name="Havlak P."/>
            <person name="Hellsten U."/>
            <person name="Kuo D.H."/>
            <person name="Larsson T."/>
            <person name="Lv J."/>
            <person name="Arendt D."/>
            <person name="Savage R."/>
            <person name="Osoegawa K."/>
            <person name="de Jong P."/>
            <person name="Grimwood J."/>
            <person name="Chapman J.A."/>
            <person name="Shapiro H."/>
            <person name="Aerts A."/>
            <person name="Otillar R.P."/>
            <person name="Terry A.Y."/>
            <person name="Boore J.L."/>
            <person name="Grigoriev I.V."/>
            <person name="Lindberg D.R."/>
            <person name="Seaver E.C."/>
            <person name="Weisblat D.A."/>
            <person name="Putnam N.H."/>
            <person name="Rokhsar D.S."/>
        </authorList>
    </citation>
    <scope>NUCLEOTIDE SEQUENCE</scope>
</reference>
<organism evidence="6 7">
    <name type="scientific">Helobdella robusta</name>
    <name type="common">Californian leech</name>
    <dbReference type="NCBI Taxonomy" id="6412"/>
    <lineage>
        <taxon>Eukaryota</taxon>
        <taxon>Metazoa</taxon>
        <taxon>Spiralia</taxon>
        <taxon>Lophotrochozoa</taxon>
        <taxon>Annelida</taxon>
        <taxon>Clitellata</taxon>
        <taxon>Hirudinea</taxon>
        <taxon>Rhynchobdellida</taxon>
        <taxon>Glossiphoniidae</taxon>
        <taxon>Helobdella</taxon>
    </lineage>
</organism>
<dbReference type="GO" id="GO:0006271">
    <property type="term" value="P:DNA strand elongation involved in DNA replication"/>
    <property type="evidence" value="ECO:0000318"/>
    <property type="project" value="GO_Central"/>
</dbReference>
<dbReference type="eggNOG" id="KOG2732">
    <property type="taxonomic scope" value="Eukaryota"/>
</dbReference>
<dbReference type="Pfam" id="PF04042">
    <property type="entry name" value="DNA_pol_E_B"/>
    <property type="match status" value="1"/>
</dbReference>
<dbReference type="Gene3D" id="3.60.21.50">
    <property type="match status" value="1"/>
</dbReference>
<dbReference type="Pfam" id="PF18018">
    <property type="entry name" value="DNA_pol_D_N"/>
    <property type="match status" value="1"/>
</dbReference>
<dbReference type="RefSeq" id="XP_009010131.1">
    <property type="nucleotide sequence ID" value="XM_009011883.1"/>
</dbReference>
<name>T1G0S0_HELRO</name>
<accession>T1G0S0</accession>
<evidence type="ECO:0008006" key="8">
    <source>
        <dbReference type="Google" id="ProtNLM"/>
    </source>
</evidence>
<proteinExistence type="inferred from homology"/>
<dbReference type="AlphaFoldDB" id="T1G0S0"/>
<sequence>MAEDECFKQRLSHVYSNESERFQLKDRNYSRQYAHIYASRLEHNKSYLEEKCRRTWGCDIPLKKISELVADEKCAIIGTLFKQMIYKPNILKEISEENQLEPQPIREKYTDSSDVLILEDDLQRILLVGNVESMKAITGVTAAILGCQDSNSGKFQVEDIIYKDLNPNIRSELNCNKESYVVLLSGLEIGGDDKDAAELLMSVQLLIDLLNGSIGDEDIENKMSKVLRVIIAGNSLSSKIIEKDIISHGKHKKRHNRQNDNEEEKESRDAIDKLDNFLFQLSINAYVDLMPGPTDPTTFTLPQKPIHRCLLPKSGALSTLNPVSNPYECKIEGYNFLGTSGQPVKDVVRITEYEDELEVLEGMLKFGHLAPTAPDTLGCYPFEEADPFIIDVCPDVFFAGNCKKFDWKKYENVSEKHTLLITIPSFKVTKTAVLLNLYDLTCSPISLP</sequence>
<protein>
    <recommendedName>
        <fullName evidence="8">DNA polymerase delta subunit 2</fullName>
    </recommendedName>
</protein>
<dbReference type="HOGENOM" id="CLU_021763_0_0_1"/>
<dbReference type="GeneID" id="20214668"/>
<dbReference type="InterPro" id="IPR007185">
    <property type="entry name" value="DNA_pol_a/d/e_bsu"/>
</dbReference>
<evidence type="ECO:0000313" key="7">
    <source>
        <dbReference type="Proteomes" id="UP000015101"/>
    </source>
</evidence>
<feature type="domain" description="DNA polymerase alpha/delta/epsilon subunit B" evidence="3">
    <location>
        <begin position="181"/>
        <end position="406"/>
    </location>
</feature>
<dbReference type="CTD" id="20214668"/>
<dbReference type="InParanoid" id="T1G0S0"/>
<dbReference type="PANTHER" id="PTHR10416">
    <property type="entry name" value="DNA POLYMERASE DELTA SUBUNIT 2"/>
    <property type="match status" value="1"/>
</dbReference>
<evidence type="ECO:0000256" key="1">
    <source>
        <dbReference type="ARBA" id="ARBA00006035"/>
    </source>
</evidence>
<dbReference type="GO" id="GO:0043625">
    <property type="term" value="C:delta DNA polymerase complex"/>
    <property type="evidence" value="ECO:0000318"/>
    <property type="project" value="GO_Central"/>
</dbReference>
<keyword evidence="2" id="KW-0235">DNA replication</keyword>
<reference evidence="7" key="1">
    <citation type="submission" date="2012-12" db="EMBL/GenBank/DDBJ databases">
        <authorList>
            <person name="Hellsten U."/>
            <person name="Grimwood J."/>
            <person name="Chapman J.A."/>
            <person name="Shapiro H."/>
            <person name="Aerts A."/>
            <person name="Otillar R.P."/>
            <person name="Terry A.Y."/>
            <person name="Boore J.L."/>
            <person name="Simakov O."/>
            <person name="Marletaz F."/>
            <person name="Cho S.-J."/>
            <person name="Edsinger-Gonzales E."/>
            <person name="Havlak P."/>
            <person name="Kuo D.-H."/>
            <person name="Larsson T."/>
            <person name="Lv J."/>
            <person name="Arendt D."/>
            <person name="Savage R."/>
            <person name="Osoegawa K."/>
            <person name="de Jong P."/>
            <person name="Lindberg D.R."/>
            <person name="Seaver E.C."/>
            <person name="Weisblat D.A."/>
            <person name="Putnam N.H."/>
            <person name="Grigoriev I.V."/>
            <person name="Rokhsar D.S."/>
        </authorList>
    </citation>
    <scope>NUCLEOTIDE SEQUENCE</scope>
</reference>
<feature type="domain" description="DNA polymerase delta subunit OB-fold" evidence="4">
    <location>
        <begin position="32"/>
        <end position="160"/>
    </location>
</feature>
<dbReference type="KEGG" id="hro:HELRODRAFT_71825"/>
<evidence type="ECO:0000259" key="4">
    <source>
        <dbReference type="Pfam" id="PF18018"/>
    </source>
</evidence>
<gene>
    <name evidence="6" type="primary">20214668</name>
    <name evidence="5" type="ORF">HELRODRAFT_71825</name>
</gene>
<dbReference type="EMBL" id="AMQM01002496">
    <property type="status" value="NOT_ANNOTATED_CDS"/>
    <property type="molecule type" value="Genomic_DNA"/>
</dbReference>
<dbReference type="OMA" id="HCILIGT"/>
<dbReference type="InterPro" id="IPR040663">
    <property type="entry name" value="DNA_pol_D_N"/>
</dbReference>
<dbReference type="Proteomes" id="UP000015101">
    <property type="component" value="Unassembled WGS sequence"/>
</dbReference>
<dbReference type="STRING" id="6412.T1G0S0"/>
<dbReference type="FunFam" id="3.60.21.50:FF:000015">
    <property type="entry name" value="DNA polymerase III (Delta) subunit (Eurofung)"/>
    <property type="match status" value="1"/>
</dbReference>